<protein>
    <recommendedName>
        <fullName evidence="1">RFX1 transcription activation region domain-containing protein</fullName>
    </recommendedName>
</protein>
<feature type="non-terminal residue" evidence="2">
    <location>
        <position position="321"/>
    </location>
</feature>
<feature type="domain" description="RFX1 transcription activation region" evidence="1">
    <location>
        <begin position="67"/>
        <end position="134"/>
    </location>
</feature>
<evidence type="ECO:0000313" key="3">
    <source>
        <dbReference type="Proteomes" id="UP001177744"/>
    </source>
</evidence>
<dbReference type="Proteomes" id="UP001177744">
    <property type="component" value="Unassembled WGS sequence"/>
</dbReference>
<comment type="caution">
    <text evidence="2">The sequence shown here is derived from an EMBL/GenBank/DDBJ whole genome shotgun (WGS) entry which is preliminary data.</text>
</comment>
<dbReference type="GO" id="GO:0006355">
    <property type="term" value="P:regulation of DNA-templated transcription"/>
    <property type="evidence" value="ECO:0007669"/>
    <property type="project" value="InterPro"/>
</dbReference>
<sequence>MIAPADTPENWISLCATYDIISELSMQSLEGTADSTASVVLCSSVAAQAPVARSSPCSTYYRPVLPQVQYVEGRDAIYTNGTLQRAYVCNLKPLMYGTSITASYVQMTVTGSFLTAVPSDSMVGIPIICSMGASLIYGGIDSTRHSLDHTSWSTPAMLAMVIKKPKKSQGITSHKSSLLNSHLLWLLDHYETTVGDHKLDLVNATSFGKTIYCCHYYEIHLKLDLPLNWLQEDTQYMAMWQQFVHQKPRYQPVQQPDSLGDYGLHNSLHSMLSRPWPPRASTTSKQSSPSPQAPDLGCVLLQESIALQDVKLVDPAAGLSV</sequence>
<dbReference type="EMBL" id="JAULJE010000017">
    <property type="protein sequence ID" value="KAK1332800.1"/>
    <property type="molecule type" value="Genomic_DNA"/>
</dbReference>
<evidence type="ECO:0000313" key="2">
    <source>
        <dbReference type="EMBL" id="KAK1332800.1"/>
    </source>
</evidence>
<gene>
    <name evidence="2" type="ORF">QTO34_006331</name>
</gene>
<dbReference type="AlphaFoldDB" id="A0AA40HKB5"/>
<dbReference type="GO" id="GO:0003677">
    <property type="term" value="F:DNA binding"/>
    <property type="evidence" value="ECO:0007669"/>
    <property type="project" value="InterPro"/>
</dbReference>
<dbReference type="InterPro" id="IPR007668">
    <property type="entry name" value="RFX1_trans_act"/>
</dbReference>
<organism evidence="2 3">
    <name type="scientific">Cnephaeus nilssonii</name>
    <name type="common">Northern bat</name>
    <name type="synonym">Eptesicus nilssonii</name>
    <dbReference type="NCBI Taxonomy" id="3371016"/>
    <lineage>
        <taxon>Eukaryota</taxon>
        <taxon>Metazoa</taxon>
        <taxon>Chordata</taxon>
        <taxon>Craniata</taxon>
        <taxon>Vertebrata</taxon>
        <taxon>Euteleostomi</taxon>
        <taxon>Mammalia</taxon>
        <taxon>Eutheria</taxon>
        <taxon>Laurasiatheria</taxon>
        <taxon>Chiroptera</taxon>
        <taxon>Yangochiroptera</taxon>
        <taxon>Vespertilionidae</taxon>
        <taxon>Cnephaeus</taxon>
    </lineage>
</organism>
<proteinExistence type="predicted"/>
<evidence type="ECO:0000259" key="1">
    <source>
        <dbReference type="Pfam" id="PF04589"/>
    </source>
</evidence>
<dbReference type="Pfam" id="PF04589">
    <property type="entry name" value="RFX1_trans_act"/>
    <property type="match status" value="1"/>
</dbReference>
<name>A0AA40HKB5_CNENI</name>
<keyword evidence="3" id="KW-1185">Reference proteome</keyword>
<dbReference type="GO" id="GO:0005634">
    <property type="term" value="C:nucleus"/>
    <property type="evidence" value="ECO:0007669"/>
    <property type="project" value="InterPro"/>
</dbReference>
<reference evidence="2" key="1">
    <citation type="submission" date="2023-06" db="EMBL/GenBank/DDBJ databases">
        <title>Reference genome for the Northern bat (Eptesicus nilssonii), a most northern bat species.</title>
        <authorList>
            <person name="Laine V.N."/>
            <person name="Pulliainen A.T."/>
            <person name="Lilley T.M."/>
        </authorList>
    </citation>
    <scope>NUCLEOTIDE SEQUENCE</scope>
    <source>
        <strain evidence="2">BLF_Eptnil</strain>
        <tissue evidence="2">Kidney</tissue>
    </source>
</reference>
<accession>A0AA40HKB5</accession>